<protein>
    <submittedName>
        <fullName evidence="2">Uncharacterized protein</fullName>
    </submittedName>
</protein>
<feature type="region of interest" description="Disordered" evidence="1">
    <location>
        <begin position="43"/>
        <end position="68"/>
    </location>
</feature>
<name>A0A5B7EE82_PORTR</name>
<dbReference type="AlphaFoldDB" id="A0A5B7EE82"/>
<reference evidence="2 3" key="1">
    <citation type="submission" date="2019-05" db="EMBL/GenBank/DDBJ databases">
        <title>Another draft genome of Portunus trituberculatus and its Hox gene families provides insights of decapod evolution.</title>
        <authorList>
            <person name="Jeong J.-H."/>
            <person name="Song I."/>
            <person name="Kim S."/>
            <person name="Choi T."/>
            <person name="Kim D."/>
            <person name="Ryu S."/>
            <person name="Kim W."/>
        </authorList>
    </citation>
    <scope>NUCLEOTIDE SEQUENCE [LARGE SCALE GENOMIC DNA]</scope>
    <source>
        <tissue evidence="2">Muscle</tissue>
    </source>
</reference>
<sequence>MNLRLFVLVGFRRLRFGDLDVNTCLARGKEYLLFLALISRLKRRKKEAEVEEGSVKKSEASKRKKTER</sequence>
<evidence type="ECO:0000256" key="1">
    <source>
        <dbReference type="SAM" id="MobiDB-lite"/>
    </source>
</evidence>
<evidence type="ECO:0000313" key="3">
    <source>
        <dbReference type="Proteomes" id="UP000324222"/>
    </source>
</evidence>
<dbReference type="EMBL" id="VSRR010002630">
    <property type="protein sequence ID" value="MPC32452.1"/>
    <property type="molecule type" value="Genomic_DNA"/>
</dbReference>
<feature type="compositionally biased region" description="Basic and acidic residues" evidence="1">
    <location>
        <begin position="53"/>
        <end position="68"/>
    </location>
</feature>
<proteinExistence type="predicted"/>
<dbReference type="Proteomes" id="UP000324222">
    <property type="component" value="Unassembled WGS sequence"/>
</dbReference>
<organism evidence="2 3">
    <name type="scientific">Portunus trituberculatus</name>
    <name type="common">Swimming crab</name>
    <name type="synonym">Neptunus trituberculatus</name>
    <dbReference type="NCBI Taxonomy" id="210409"/>
    <lineage>
        <taxon>Eukaryota</taxon>
        <taxon>Metazoa</taxon>
        <taxon>Ecdysozoa</taxon>
        <taxon>Arthropoda</taxon>
        <taxon>Crustacea</taxon>
        <taxon>Multicrustacea</taxon>
        <taxon>Malacostraca</taxon>
        <taxon>Eumalacostraca</taxon>
        <taxon>Eucarida</taxon>
        <taxon>Decapoda</taxon>
        <taxon>Pleocyemata</taxon>
        <taxon>Brachyura</taxon>
        <taxon>Eubrachyura</taxon>
        <taxon>Portunoidea</taxon>
        <taxon>Portunidae</taxon>
        <taxon>Portuninae</taxon>
        <taxon>Portunus</taxon>
    </lineage>
</organism>
<gene>
    <name evidence="2" type="ORF">E2C01_025763</name>
</gene>
<evidence type="ECO:0000313" key="2">
    <source>
        <dbReference type="EMBL" id="MPC32452.1"/>
    </source>
</evidence>
<accession>A0A5B7EE82</accession>
<keyword evidence="3" id="KW-1185">Reference proteome</keyword>
<comment type="caution">
    <text evidence="2">The sequence shown here is derived from an EMBL/GenBank/DDBJ whole genome shotgun (WGS) entry which is preliminary data.</text>
</comment>